<reference evidence="1 2" key="1">
    <citation type="journal article" date="2015" name="Genome Biol.">
        <title>Comparative genomics of Steinernema reveals deeply conserved gene regulatory networks.</title>
        <authorList>
            <person name="Dillman A.R."/>
            <person name="Macchietto M."/>
            <person name="Porter C.F."/>
            <person name="Rogers A."/>
            <person name="Williams B."/>
            <person name="Antoshechkin I."/>
            <person name="Lee M.M."/>
            <person name="Goodwin Z."/>
            <person name="Lu X."/>
            <person name="Lewis E.E."/>
            <person name="Goodrich-Blair H."/>
            <person name="Stock S.P."/>
            <person name="Adams B.J."/>
            <person name="Sternberg P.W."/>
            <person name="Mortazavi A."/>
        </authorList>
    </citation>
    <scope>NUCLEOTIDE SEQUENCE [LARGE SCALE GENOMIC DNA]</scope>
    <source>
        <strain evidence="1 2">ALL</strain>
    </source>
</reference>
<sequence>MRWIRDCGLLHFRVRRATKRCFERRWTSNGENFGTENAILVVVLRSRSVKCSCRRKIAPVRRVDTFTK</sequence>
<reference evidence="1 2" key="2">
    <citation type="journal article" date="2019" name="G3 (Bethesda)">
        <title>Hybrid Assembly of the Genome of the Entomopathogenic Nematode Steinernema carpocapsae Identifies the X-Chromosome.</title>
        <authorList>
            <person name="Serra L."/>
            <person name="Macchietto M."/>
            <person name="Macias-Munoz A."/>
            <person name="McGill C.J."/>
            <person name="Rodriguez I.M."/>
            <person name="Rodriguez B."/>
            <person name="Murad R."/>
            <person name="Mortazavi A."/>
        </authorList>
    </citation>
    <scope>NUCLEOTIDE SEQUENCE [LARGE SCALE GENOMIC DNA]</scope>
    <source>
        <strain evidence="1 2">ALL</strain>
    </source>
</reference>
<dbReference type="AlphaFoldDB" id="A0A4U5M8P9"/>
<gene>
    <name evidence="1" type="ORF">L596_025745</name>
</gene>
<evidence type="ECO:0000313" key="1">
    <source>
        <dbReference type="EMBL" id="TKR65326.1"/>
    </source>
</evidence>
<name>A0A4U5M8P9_STECR</name>
<keyword evidence="2" id="KW-1185">Reference proteome</keyword>
<dbReference type="EMBL" id="AZBU02000009">
    <property type="protein sequence ID" value="TKR65326.1"/>
    <property type="molecule type" value="Genomic_DNA"/>
</dbReference>
<proteinExistence type="predicted"/>
<accession>A0A4U5M8P9</accession>
<comment type="caution">
    <text evidence="1">The sequence shown here is derived from an EMBL/GenBank/DDBJ whole genome shotgun (WGS) entry which is preliminary data.</text>
</comment>
<protein>
    <submittedName>
        <fullName evidence="1">Uncharacterized protein</fullName>
    </submittedName>
</protein>
<dbReference type="Proteomes" id="UP000298663">
    <property type="component" value="Unassembled WGS sequence"/>
</dbReference>
<organism evidence="1 2">
    <name type="scientific">Steinernema carpocapsae</name>
    <name type="common">Entomopathogenic nematode</name>
    <dbReference type="NCBI Taxonomy" id="34508"/>
    <lineage>
        <taxon>Eukaryota</taxon>
        <taxon>Metazoa</taxon>
        <taxon>Ecdysozoa</taxon>
        <taxon>Nematoda</taxon>
        <taxon>Chromadorea</taxon>
        <taxon>Rhabditida</taxon>
        <taxon>Tylenchina</taxon>
        <taxon>Panagrolaimomorpha</taxon>
        <taxon>Strongyloidoidea</taxon>
        <taxon>Steinernematidae</taxon>
        <taxon>Steinernema</taxon>
    </lineage>
</organism>
<evidence type="ECO:0000313" key="2">
    <source>
        <dbReference type="Proteomes" id="UP000298663"/>
    </source>
</evidence>